<dbReference type="PROSITE" id="PS00018">
    <property type="entry name" value="EF_HAND_1"/>
    <property type="match status" value="1"/>
</dbReference>
<dbReference type="CDD" id="cd01647">
    <property type="entry name" value="RT_LTR"/>
    <property type="match status" value="1"/>
</dbReference>
<dbReference type="Gene3D" id="3.10.10.10">
    <property type="entry name" value="HIV Type 1 Reverse Transcriptase, subunit A, domain 1"/>
    <property type="match status" value="1"/>
</dbReference>
<dbReference type="InterPro" id="IPR018247">
    <property type="entry name" value="EF_Hand_1_Ca_BS"/>
</dbReference>
<dbReference type="SUPFAM" id="SSF50630">
    <property type="entry name" value="Acid proteases"/>
    <property type="match status" value="1"/>
</dbReference>
<gene>
    <name evidence="9" type="ordered locus">LOC_Os11g42630</name>
</gene>
<dbReference type="Gene3D" id="3.30.420.10">
    <property type="entry name" value="Ribonuclease H-like superfamily/Ribonuclease H"/>
    <property type="match status" value="2"/>
</dbReference>
<evidence type="ECO:0000256" key="6">
    <source>
        <dbReference type="ARBA" id="ARBA00023268"/>
    </source>
</evidence>
<dbReference type="EMBL" id="DP000010">
    <property type="protein sequence ID" value="ABA95102.1"/>
    <property type="molecule type" value="Genomic_DNA"/>
</dbReference>
<sequence length="2096" mass="239281">MSKQAEIVEENVIPVTADQLSAEQKAEMDSLVAQFQNMYLQTYSRTRQGTLIQKSKVVMPSSGDGAGMSAAAHDHAVKTEDTAAPTLQDRIDSAVHSVLVNQSGILVNTLTNTVKSILDGSIHQFKPQGPIFLPENKFPAYRTLRNDLSTSQPTPPMPPSSAQPTITLPLVLTRQTGGSPQLITEEQYAQWAKGKQPVVEPMQQVPVNQPSAGQPQASVFNSPPLQVAYNMPQGYQQYPAGQYGVPNSDHHYQPYSPRQYQAEGLQQSFQPDLPHRPAGYWADMIAEVMRDQFGLKPKENSTVYRHPYPEEFDRVPLPGRYKIPDFSKFSGQDNVLTYEHVSRFLAQCGEASAIEALRVRFFPLSLSGSAFTWFSSLPCNSIRGWIDLEKHFHRYFYNGVQEMKQSDLTAIRQRVDESVPEYIQRFRDIRNRCYSLSLTDSQLADLAFQGLLGPIRERFSSQEFDSLAQLAQRVSAHEQRFQEAKKFAKKINTVYQYASDDDDDEDGDVDLAEWARMRKSTTCQWAKKGDKEDKYDFDIKKADKIFDLLLQEKQIQLPVGHVLPSAEDIKKRRYCKWHNSYSHHTNECKIFRQQIQSAIEQGRIKIDDAKRPMKIEGHPFPVNMVRADRADGGGHRTGKRPHQTSEGLIRKYRRRREDQAQDQADQDNSYDPHWECEFFRFCWNEGMRLPSIQECPACSGVENSYQGSSSRQTHRPAKQRKSVHERLGPMHQDQHDEDEEQVQNPQWCPSDVFSKTQKRRVQRLRRKEQIQEQQAEIPHRPTKTKKEWRIKSTVARADEGTSNIAQGYSASKAEYCVQAADEAMADDEQGSARLRLSPDQAIFDKPVDASHRHLRPLYIKGFNNGRPMTKMLVDGGAAVNLMPYTTFRKLGKVPEDLIKTNMVLKDFGGNASEAKGVLNVELTVGSKTIPTTFFVFDGKGSYSLLLGRDWIHANCCVPSTMHQCLMQWQGDQVEIVQADRSVHVANADLAVWEMEGIDCLSGRVWDADFLKTKTSGYFSEDAPSAVDNDPYTDDAVDELDGKLGQGFTSADELEEIDIGIGDRPRPTYVSANLPKEYKNNLIDLLKEFRDCFAWEYHEMPGLSRSIVEHRLPIKQGYRPFKQAPWRFKADMHEAIKAEITRLYDANFIRPCRYAEWVPNIVPVLKKNGKLRVCVDFRDLNKATPKDEYPMPLVDLLVDAASGHKIISFMDGNAGYNQIFMAKEDIHKTAFRCPGAIGLYEWVVMTFGLKNAGATYQRAMNYIFHDLIGSLIEVYIDDVVVKSREHDMHLADLRKVLERARKYGLKLNPNKCAFGVSAGQFLGFLVHERGIEITQKNIDAIKKIKPPENKTKLQSLLGKINFVRRFISNLSGRIEPFTPLLKIKDDEEFIWGDKQQKALDDIKEYLTFPPVLIPPQKGVPFKLYLSADEKSIGSVLVQDVNGKERAIFYLSRRMLDAETRHYLLSNECIVVSNADVMKYMLSAPVLKGRVGKWIFALTEFDLRYESAKAIKGQALADFIVQHRDDSVAYADIVPWTLYFDGSVCRHGCCIGLVIISPRGASFEFAFTIKPYYTNNQAEYEAVLKGFQLLQEVEADAVEIIGDSQLVISQLSGEYECRDDILKVYNEECKELLHGFRIVMMRHIPRKQNFEANDLAQGASGYRPMAKDVPIQIALVHADDWRFDIIEYLRNPSQSASRRMKYKVLHYVLLDDNLYYRTVDGVLLKCLGPEEAKTVMSEVHEGICGTHQSAHKMKWLMKRVGYFWPTMLEDCFKYYKGCQDCQKFGAIQRAPASVMHPIIKPWPFRGWGIDMIGQINPPSSKGHKYILVATDYITKWVEAVPLKKVDSKDAIQFVKEHIIYRFGLPQTITTDQGSIFVSDEFVRFADSMGIRLLNSSPYYAQANGQAEASNKSLIKLIKRKIDEQPRQWHTTLADALWAYRMACHGAIQVPPYQLVYGHEAVLPWETAIGSRRIALQDDLTADEYHNLMVDELDDLAHVRLRALEKIKRDKDRVARHYNKKVVAKSFEEGDLVWKLIMPIGSRDNKFGKWSPNWEGPFRIHRRVPHNAYLLKGLDGEIYGRALNGKYLKQYYPSVWIDS</sequence>
<evidence type="ECO:0000256" key="4">
    <source>
        <dbReference type="ARBA" id="ARBA00022759"/>
    </source>
</evidence>
<keyword evidence="4" id="KW-0255">Endonuclease</keyword>
<evidence type="ECO:0000256" key="5">
    <source>
        <dbReference type="ARBA" id="ARBA00023172"/>
    </source>
</evidence>
<dbReference type="InterPro" id="IPR021109">
    <property type="entry name" value="Peptidase_aspartic_dom_sf"/>
</dbReference>
<dbReference type="Gene3D" id="3.30.70.270">
    <property type="match status" value="2"/>
</dbReference>
<dbReference type="Pfam" id="PF00665">
    <property type="entry name" value="rve"/>
    <property type="match status" value="1"/>
</dbReference>
<dbReference type="InterPro" id="IPR005162">
    <property type="entry name" value="Retrotrans_gag_dom"/>
</dbReference>
<dbReference type="PANTHER" id="PTHR37984">
    <property type="entry name" value="PROTEIN CBG26694"/>
    <property type="match status" value="1"/>
</dbReference>
<keyword evidence="1" id="KW-0808">Transferase</keyword>
<dbReference type="CDD" id="cd00303">
    <property type="entry name" value="retropepsin_like"/>
    <property type="match status" value="1"/>
</dbReference>
<dbReference type="GO" id="GO:0015074">
    <property type="term" value="P:DNA integration"/>
    <property type="evidence" value="ECO:0007669"/>
    <property type="project" value="InterPro"/>
</dbReference>
<dbReference type="SUPFAM" id="SSF56672">
    <property type="entry name" value="DNA/RNA polymerases"/>
    <property type="match status" value="1"/>
</dbReference>
<protein>
    <submittedName>
        <fullName evidence="9">Retrotransposon protein, putative, unclassified</fullName>
    </submittedName>
</protein>
<dbReference type="GO" id="GO:0006310">
    <property type="term" value="P:DNA recombination"/>
    <property type="evidence" value="ECO:0007669"/>
    <property type="project" value="UniProtKB-KW"/>
</dbReference>
<dbReference type="Pfam" id="PF00078">
    <property type="entry name" value="RVT_1"/>
    <property type="match status" value="1"/>
</dbReference>
<dbReference type="InterPro" id="IPR043502">
    <property type="entry name" value="DNA/RNA_pol_sf"/>
</dbReference>
<evidence type="ECO:0000256" key="7">
    <source>
        <dbReference type="SAM" id="MobiDB-lite"/>
    </source>
</evidence>
<evidence type="ECO:0000256" key="1">
    <source>
        <dbReference type="ARBA" id="ARBA00022679"/>
    </source>
</evidence>
<feature type="region of interest" description="Disordered" evidence="7">
    <location>
        <begin position="701"/>
        <end position="750"/>
    </location>
</feature>
<evidence type="ECO:0000259" key="8">
    <source>
        <dbReference type="PROSITE" id="PS50994"/>
    </source>
</evidence>
<feature type="compositionally biased region" description="Basic and acidic residues" evidence="7">
    <location>
        <begin position="722"/>
        <end position="734"/>
    </location>
</feature>
<dbReference type="GO" id="GO:0003676">
    <property type="term" value="F:nucleic acid binding"/>
    <property type="evidence" value="ECO:0007669"/>
    <property type="project" value="InterPro"/>
</dbReference>
<dbReference type="PANTHER" id="PTHR37984:SF5">
    <property type="entry name" value="PROTEIN NYNRIN-LIKE"/>
    <property type="match status" value="1"/>
</dbReference>
<dbReference type="Pfam" id="PF17919">
    <property type="entry name" value="RT_RNaseH_2"/>
    <property type="match status" value="1"/>
</dbReference>
<evidence type="ECO:0000256" key="2">
    <source>
        <dbReference type="ARBA" id="ARBA00022695"/>
    </source>
</evidence>
<organism evidence="9">
    <name type="scientific">Oryza sativa subsp. japonica</name>
    <name type="common">Rice</name>
    <dbReference type="NCBI Taxonomy" id="39947"/>
    <lineage>
        <taxon>Eukaryota</taxon>
        <taxon>Viridiplantae</taxon>
        <taxon>Streptophyta</taxon>
        <taxon>Embryophyta</taxon>
        <taxon>Tracheophyta</taxon>
        <taxon>Spermatophyta</taxon>
        <taxon>Magnoliopsida</taxon>
        <taxon>Liliopsida</taxon>
        <taxon>Poales</taxon>
        <taxon>Poaceae</taxon>
        <taxon>BOP clade</taxon>
        <taxon>Oryzoideae</taxon>
        <taxon>Oryzeae</taxon>
        <taxon>Oryzinae</taxon>
        <taxon>Oryza</taxon>
        <taxon>Oryza sativa</taxon>
    </lineage>
</organism>
<dbReference type="CDD" id="cd09279">
    <property type="entry name" value="RNase_HI_like"/>
    <property type="match status" value="1"/>
</dbReference>
<dbReference type="SUPFAM" id="SSF53098">
    <property type="entry name" value="Ribonuclease H-like"/>
    <property type="match status" value="2"/>
</dbReference>
<feature type="compositionally biased region" description="Basic residues" evidence="7">
    <location>
        <begin position="712"/>
        <end position="721"/>
    </location>
</feature>
<dbReference type="GO" id="GO:0016779">
    <property type="term" value="F:nucleotidyltransferase activity"/>
    <property type="evidence" value="ECO:0007669"/>
    <property type="project" value="UniProtKB-KW"/>
</dbReference>
<reference evidence="9" key="2">
    <citation type="submission" date="2005-04" db="EMBL/GenBank/DDBJ databases">
        <authorList>
            <person name="Buell C.R."/>
            <person name="Wing R.A."/>
            <person name="McCombie W.A."/>
            <person name="Ouyang S."/>
        </authorList>
    </citation>
    <scope>NUCLEOTIDE SEQUENCE</scope>
</reference>
<keyword evidence="3" id="KW-0540">Nuclease</keyword>
<feature type="region of interest" description="Disordered" evidence="7">
    <location>
        <begin position="624"/>
        <end position="650"/>
    </location>
</feature>
<name>Q2R0G5_ORYSJ</name>
<keyword evidence="5" id="KW-0233">DNA recombination</keyword>
<dbReference type="InterPro" id="IPR041588">
    <property type="entry name" value="Integrase_H2C2"/>
</dbReference>
<dbReference type="InterPro" id="IPR050951">
    <property type="entry name" value="Retrovirus_Pol_polyprotein"/>
</dbReference>
<dbReference type="Pfam" id="PF03732">
    <property type="entry name" value="Retrotrans_gag"/>
    <property type="match status" value="1"/>
</dbReference>
<evidence type="ECO:0000313" key="9">
    <source>
        <dbReference type="EMBL" id="ABA95102.1"/>
    </source>
</evidence>
<dbReference type="InterPro" id="IPR036397">
    <property type="entry name" value="RNaseH_sf"/>
</dbReference>
<dbReference type="Gene3D" id="2.40.70.10">
    <property type="entry name" value="Acid Proteases"/>
    <property type="match status" value="1"/>
</dbReference>
<dbReference type="InterPro" id="IPR002156">
    <property type="entry name" value="RNaseH_domain"/>
</dbReference>
<feature type="domain" description="Integrase catalytic" evidence="8">
    <location>
        <begin position="1797"/>
        <end position="1957"/>
    </location>
</feature>
<dbReference type="InterPro" id="IPR043128">
    <property type="entry name" value="Rev_trsase/Diguanyl_cyclase"/>
</dbReference>
<reference evidence="9" key="1">
    <citation type="journal article" date="2005" name="BMC Biol.">
        <title>The sequence of rice chromosomes 11 and 12, rich in disease resistance genes and recent gene duplications.</title>
        <authorList>
            <consortium name="The rice chromosomes 11 and 12 sequencing consortia"/>
        </authorList>
    </citation>
    <scope>NUCLEOTIDE SEQUENCE [LARGE SCALE GENOMIC DNA]</scope>
</reference>
<proteinExistence type="predicted"/>
<dbReference type="Pfam" id="PF13456">
    <property type="entry name" value="RVT_3"/>
    <property type="match status" value="1"/>
</dbReference>
<reference evidence="9" key="3">
    <citation type="submission" date="2006-01" db="EMBL/GenBank/DDBJ databases">
        <authorList>
            <person name="Buell R."/>
        </authorList>
    </citation>
    <scope>NUCLEOTIDE SEQUENCE</scope>
</reference>
<dbReference type="InterPro" id="IPR001584">
    <property type="entry name" value="Integrase_cat-core"/>
</dbReference>
<evidence type="ECO:0000256" key="3">
    <source>
        <dbReference type="ARBA" id="ARBA00022722"/>
    </source>
</evidence>
<accession>Q2R0G5</accession>
<dbReference type="InterPro" id="IPR000477">
    <property type="entry name" value="RT_dom"/>
</dbReference>
<dbReference type="InterPro" id="IPR012337">
    <property type="entry name" value="RNaseH-like_sf"/>
</dbReference>
<dbReference type="InterPro" id="IPR041577">
    <property type="entry name" value="RT_RNaseH_2"/>
</dbReference>
<feature type="compositionally biased region" description="Polar residues" evidence="7">
    <location>
        <begin position="701"/>
        <end position="711"/>
    </location>
</feature>
<dbReference type="PROSITE" id="PS50994">
    <property type="entry name" value="INTEGRASE"/>
    <property type="match status" value="1"/>
</dbReference>
<keyword evidence="4" id="KW-0378">Hydrolase</keyword>
<keyword evidence="6" id="KW-0511">Multifunctional enzyme</keyword>
<dbReference type="Pfam" id="PF17921">
    <property type="entry name" value="Integrase_H2C2"/>
    <property type="match status" value="1"/>
</dbReference>
<dbReference type="Gene3D" id="1.10.340.70">
    <property type="match status" value="1"/>
</dbReference>
<keyword evidence="2" id="KW-0548">Nucleotidyltransferase</keyword>
<dbReference type="GO" id="GO:0004523">
    <property type="term" value="F:RNA-DNA hybrid ribonuclease activity"/>
    <property type="evidence" value="ECO:0007669"/>
    <property type="project" value="InterPro"/>
</dbReference>